<protein>
    <submittedName>
        <fullName evidence="2">Uncharacterized protein</fullName>
    </submittedName>
</protein>
<gene>
    <name evidence="2" type="ORF">L227DRAFT_597180</name>
</gene>
<feature type="region of interest" description="Disordered" evidence="1">
    <location>
        <begin position="1"/>
        <end position="51"/>
    </location>
</feature>
<dbReference type="EMBL" id="ML122250">
    <property type="protein sequence ID" value="RPD67530.1"/>
    <property type="molecule type" value="Genomic_DNA"/>
</dbReference>
<dbReference type="OrthoDB" id="16851at2759"/>
<proteinExistence type="predicted"/>
<dbReference type="AlphaFoldDB" id="A0A5C2SV93"/>
<evidence type="ECO:0000313" key="3">
    <source>
        <dbReference type="Proteomes" id="UP000313359"/>
    </source>
</evidence>
<feature type="compositionally biased region" description="Basic and acidic residues" evidence="1">
    <location>
        <begin position="1"/>
        <end position="14"/>
    </location>
</feature>
<organism evidence="2 3">
    <name type="scientific">Lentinus tigrinus ALCF2SS1-6</name>
    <dbReference type="NCBI Taxonomy" id="1328759"/>
    <lineage>
        <taxon>Eukaryota</taxon>
        <taxon>Fungi</taxon>
        <taxon>Dikarya</taxon>
        <taxon>Basidiomycota</taxon>
        <taxon>Agaricomycotina</taxon>
        <taxon>Agaricomycetes</taxon>
        <taxon>Polyporales</taxon>
        <taxon>Polyporaceae</taxon>
        <taxon>Lentinus</taxon>
    </lineage>
</organism>
<dbReference type="STRING" id="1328759.A0A5C2SV93"/>
<accession>A0A5C2SV93</accession>
<name>A0A5C2SV93_9APHY</name>
<dbReference type="Proteomes" id="UP000313359">
    <property type="component" value="Unassembled WGS sequence"/>
</dbReference>
<sequence>MSTKRTFDDLRTRSDNPTQADCARNHDEHLEPPAKHRKTEREAFSSSFESGNDEDDLLLPLLDFTHLDTQSAISTRFSQIADVLLHQYRIQITTSSVVEQLELLEIEFYLYKSGCHEDPFTHASPEQSQAGRWYFHRPPSRSNELGTPTTFTSGYRGGTRKGLDITIGQPVPTATRTSKYFSDASNSNSKTSTSTSALETEGILRGGILLRSVRRTSDAKVISGPSLLVDEILRLNNASKISDLVADVWKDDIFVFPLPSSRRSTMRLVRISPAAAAATPRIYRSPRIGLDISHPSISPTNFLTHPRVHYVGQSYRFFAHPQLLTANGLAQTFLGVYDMEAPQYDPYHAELLPVLERLTGWKVARVKKCFAEYMAGLEGSCDKGKREEDVLRQWMGKKGKEAGASMAGWLRMMGTLRRVLIPEEG</sequence>
<reference evidence="2" key="1">
    <citation type="journal article" date="2018" name="Genome Biol. Evol.">
        <title>Genomics and development of Lentinus tigrinus, a white-rot wood-decaying mushroom with dimorphic fruiting bodies.</title>
        <authorList>
            <person name="Wu B."/>
            <person name="Xu Z."/>
            <person name="Knudson A."/>
            <person name="Carlson A."/>
            <person name="Chen N."/>
            <person name="Kovaka S."/>
            <person name="LaButti K."/>
            <person name="Lipzen A."/>
            <person name="Pennachio C."/>
            <person name="Riley R."/>
            <person name="Schakwitz W."/>
            <person name="Umezawa K."/>
            <person name="Ohm R.A."/>
            <person name="Grigoriev I.V."/>
            <person name="Nagy L.G."/>
            <person name="Gibbons J."/>
            <person name="Hibbett D."/>
        </authorList>
    </citation>
    <scope>NUCLEOTIDE SEQUENCE [LARGE SCALE GENOMIC DNA]</scope>
    <source>
        <strain evidence="2">ALCF2SS1-6</strain>
    </source>
</reference>
<keyword evidence="3" id="KW-1185">Reference proteome</keyword>
<evidence type="ECO:0000256" key="1">
    <source>
        <dbReference type="SAM" id="MobiDB-lite"/>
    </source>
</evidence>
<feature type="compositionally biased region" description="Basic and acidic residues" evidence="1">
    <location>
        <begin position="23"/>
        <end position="43"/>
    </location>
</feature>
<evidence type="ECO:0000313" key="2">
    <source>
        <dbReference type="EMBL" id="RPD67530.1"/>
    </source>
</evidence>